<feature type="transmembrane region" description="Helical" evidence="1">
    <location>
        <begin position="179"/>
        <end position="202"/>
    </location>
</feature>
<organism evidence="2 3">
    <name type="scientific">Candidatus Barnesiella excrementipullorum</name>
    <dbReference type="NCBI Taxonomy" id="2838479"/>
    <lineage>
        <taxon>Bacteria</taxon>
        <taxon>Pseudomonadati</taxon>
        <taxon>Bacteroidota</taxon>
        <taxon>Bacteroidia</taxon>
        <taxon>Bacteroidales</taxon>
        <taxon>Barnesiellaceae</taxon>
        <taxon>Barnesiella</taxon>
    </lineage>
</organism>
<evidence type="ECO:0000256" key="1">
    <source>
        <dbReference type="SAM" id="Phobius"/>
    </source>
</evidence>
<dbReference type="EMBL" id="DXFB01000153">
    <property type="protein sequence ID" value="HIX45742.1"/>
    <property type="molecule type" value="Genomic_DNA"/>
</dbReference>
<keyword evidence="1" id="KW-1133">Transmembrane helix</keyword>
<name>A0A9D2APQ8_9BACT</name>
<keyword evidence="1" id="KW-0472">Membrane</keyword>
<dbReference type="AlphaFoldDB" id="A0A9D2APQ8"/>
<reference evidence="2" key="2">
    <citation type="submission" date="2021-04" db="EMBL/GenBank/DDBJ databases">
        <authorList>
            <person name="Gilroy R."/>
        </authorList>
    </citation>
    <scope>NUCLEOTIDE SEQUENCE</scope>
    <source>
        <strain evidence="2">ChiHjej12B11-16260</strain>
    </source>
</reference>
<reference evidence="2" key="1">
    <citation type="journal article" date="2021" name="PeerJ">
        <title>Extensive microbial diversity within the chicken gut microbiome revealed by metagenomics and culture.</title>
        <authorList>
            <person name="Gilroy R."/>
            <person name="Ravi A."/>
            <person name="Getino M."/>
            <person name="Pursley I."/>
            <person name="Horton D.L."/>
            <person name="Alikhan N.F."/>
            <person name="Baker D."/>
            <person name="Gharbi K."/>
            <person name="Hall N."/>
            <person name="Watson M."/>
            <person name="Adriaenssens E.M."/>
            <person name="Foster-Nyarko E."/>
            <person name="Jarju S."/>
            <person name="Secka A."/>
            <person name="Antonio M."/>
            <person name="Oren A."/>
            <person name="Chaudhuri R.R."/>
            <person name="La Ragione R."/>
            <person name="Hildebrand F."/>
            <person name="Pallen M.J."/>
        </authorList>
    </citation>
    <scope>NUCLEOTIDE SEQUENCE</scope>
    <source>
        <strain evidence="2">ChiHjej12B11-16260</strain>
    </source>
</reference>
<feature type="transmembrane region" description="Helical" evidence="1">
    <location>
        <begin position="114"/>
        <end position="138"/>
    </location>
</feature>
<sequence>MILCKNCGKEVDGKYCNECGQSAKTDRLTWKSVLESLVHGIFHMDNTFMRTTWVLIRNPQQLLTDYFAGRRKPYMAPVQFLAVWCVIAVFINNIVPVIPGTISGISISESSQWIVSHFTFVTILTIPFIVLAIKMAFYKGGSEKYNWVEYFLGCCYMWVLYLLVSILVTPFTYLDAAFFNRFIGVTMVVYLLLTFRAAFAFFPRPFWSTVWRTLLGVLIYILLTIALSFIIVLFVKGW</sequence>
<gene>
    <name evidence="2" type="ORF">H9982_05935</name>
</gene>
<dbReference type="Pfam" id="PF12412">
    <property type="entry name" value="DUF3667"/>
    <property type="match status" value="1"/>
</dbReference>
<dbReference type="Proteomes" id="UP000824246">
    <property type="component" value="Unassembled WGS sequence"/>
</dbReference>
<feature type="transmembrane region" description="Helical" evidence="1">
    <location>
        <begin position="150"/>
        <end position="173"/>
    </location>
</feature>
<comment type="caution">
    <text evidence="2">The sequence shown here is derived from an EMBL/GenBank/DDBJ whole genome shotgun (WGS) entry which is preliminary data.</text>
</comment>
<evidence type="ECO:0000313" key="3">
    <source>
        <dbReference type="Proteomes" id="UP000824246"/>
    </source>
</evidence>
<protein>
    <submittedName>
        <fullName evidence="2">DUF3667 domain-containing protein</fullName>
    </submittedName>
</protein>
<feature type="transmembrane region" description="Helical" evidence="1">
    <location>
        <begin position="214"/>
        <end position="235"/>
    </location>
</feature>
<proteinExistence type="predicted"/>
<evidence type="ECO:0000313" key="2">
    <source>
        <dbReference type="EMBL" id="HIX45742.1"/>
    </source>
</evidence>
<keyword evidence="1" id="KW-0812">Transmembrane</keyword>
<dbReference type="InterPro" id="IPR022134">
    <property type="entry name" value="DUF3667"/>
</dbReference>
<feature type="transmembrane region" description="Helical" evidence="1">
    <location>
        <begin position="80"/>
        <end position="102"/>
    </location>
</feature>
<accession>A0A9D2APQ8</accession>